<protein>
    <submittedName>
        <fullName evidence="1">Uncharacterized protein</fullName>
    </submittedName>
</protein>
<accession>A0ABS0SAC1</accession>
<reference evidence="1 2" key="1">
    <citation type="submission" date="2020-10" db="EMBL/GenBank/DDBJ databases">
        <title>Aquamicrobium zhengzhouensis sp. nov., a exopolysaccharide producing bacterium isolated from farmland soil.</title>
        <authorList>
            <person name="Wang X."/>
        </authorList>
    </citation>
    <scope>NUCLEOTIDE SEQUENCE [LARGE SCALE GENOMIC DNA]</scope>
    <source>
        <strain evidence="2">cd-1</strain>
    </source>
</reference>
<dbReference type="Proteomes" id="UP000601789">
    <property type="component" value="Unassembled WGS sequence"/>
</dbReference>
<keyword evidence="2" id="KW-1185">Reference proteome</keyword>
<organism evidence="1 2">
    <name type="scientific">Aquamicrobium zhengzhouense</name>
    <dbReference type="NCBI Taxonomy" id="2781738"/>
    <lineage>
        <taxon>Bacteria</taxon>
        <taxon>Pseudomonadati</taxon>
        <taxon>Pseudomonadota</taxon>
        <taxon>Alphaproteobacteria</taxon>
        <taxon>Hyphomicrobiales</taxon>
        <taxon>Phyllobacteriaceae</taxon>
        <taxon>Aquamicrobium</taxon>
    </lineage>
</organism>
<evidence type="ECO:0000313" key="2">
    <source>
        <dbReference type="Proteomes" id="UP000601789"/>
    </source>
</evidence>
<sequence length="85" mass="9227">MDQSLADIDTLIREEKRLSAVESCEDAWADGLAAGIEPDIMAEAAIATALTELLQSSGESTALSMIEKMRERLLAGEFARDLSFH</sequence>
<proteinExistence type="predicted"/>
<evidence type="ECO:0000313" key="1">
    <source>
        <dbReference type="EMBL" id="MBI1620233.1"/>
    </source>
</evidence>
<comment type="caution">
    <text evidence="1">The sequence shown here is derived from an EMBL/GenBank/DDBJ whole genome shotgun (WGS) entry which is preliminary data.</text>
</comment>
<name>A0ABS0SAC1_9HYPH</name>
<gene>
    <name evidence="1" type="ORF">IOD40_06095</name>
</gene>
<dbReference type="EMBL" id="JADGMQ010000003">
    <property type="protein sequence ID" value="MBI1620233.1"/>
    <property type="molecule type" value="Genomic_DNA"/>
</dbReference>
<dbReference type="RefSeq" id="WP_198475404.1">
    <property type="nucleotide sequence ID" value="NZ_JADGMQ010000003.1"/>
</dbReference>